<keyword evidence="3" id="KW-0479">Metal-binding</keyword>
<sequence>MEASLESVDETIGDPYCFESDHVALKGNPDYHALLRTICVLEAQRAKALEDLDLLHEAKEKILSDPVSYVDKLQRGADLGVKLPAPQKIVQLPVIDWEKYTSSVDFASLDESLMRLKSSLVGNPTTDSKTGILDAAGEAIVRGRMRDPNKSSTFNQLWTAEEQKRLEELLVRYPPEEIESRRWQKIATALGNRTPQQVASRVQKYFIKLAKAGLPVPGRVPNLSAHLRRGGHRHQRYNRMYYPSSTFMQAYEPPVYMNEDDDYFEGFPDSQAESYAPSEGLSSTQDNSDDEGVPENLQDTPEYRELMELKQLQKDHLQSLDPSLVQHIDFKCDKCGCEPIVGTRWHCVDCPQDASLDFCDSCADNLSTFETRLHNSSHRIRPVKRALKPSQKMQDQDYMRFMPGDYNYLDPNYMPAS</sequence>
<evidence type="ECO:0000256" key="11">
    <source>
        <dbReference type="ARBA" id="ARBA00023242"/>
    </source>
</evidence>
<keyword evidence="1" id="KW-1017">Isopeptide bond</keyword>
<evidence type="ECO:0000256" key="1">
    <source>
        <dbReference type="ARBA" id="ARBA00022499"/>
    </source>
</evidence>
<dbReference type="PROSITE" id="PS51294">
    <property type="entry name" value="HTH_MYB"/>
    <property type="match status" value="1"/>
</dbReference>
<dbReference type="PANTHER" id="PTHR22705:SF0">
    <property type="entry name" value="ZZ-TYPE ZINC FINGER-CONTAINING PROTEIN 3"/>
    <property type="match status" value="1"/>
</dbReference>
<evidence type="ECO:0000259" key="18">
    <source>
        <dbReference type="PROSITE" id="PS50135"/>
    </source>
</evidence>
<dbReference type="SUPFAM" id="SSF57850">
    <property type="entry name" value="RING/U-box"/>
    <property type="match status" value="1"/>
</dbReference>
<keyword evidence="6" id="KW-0832">Ubl conjugation</keyword>
<feature type="domain" description="ZZ-type" evidence="18">
    <location>
        <begin position="327"/>
        <end position="388"/>
    </location>
</feature>
<dbReference type="PROSITE" id="PS50090">
    <property type="entry name" value="MYB_LIKE"/>
    <property type="match status" value="1"/>
</dbReference>
<feature type="region of interest" description="Disordered" evidence="16">
    <location>
        <begin position="267"/>
        <end position="297"/>
    </location>
</feature>
<keyword evidence="8" id="KW-0805">Transcription regulation</keyword>
<protein>
    <recommendedName>
        <fullName evidence="14">ZZ-type zinc finger-containing protein 3</fullName>
    </recommendedName>
</protein>
<proteinExistence type="predicted"/>
<dbReference type="InterPro" id="IPR043145">
    <property type="entry name" value="Znf_ZZ_sf"/>
</dbReference>
<evidence type="ECO:0000256" key="4">
    <source>
        <dbReference type="ARBA" id="ARBA00022771"/>
    </source>
</evidence>
<evidence type="ECO:0000256" key="2">
    <source>
        <dbReference type="ARBA" id="ARBA00022553"/>
    </source>
</evidence>
<evidence type="ECO:0000256" key="9">
    <source>
        <dbReference type="ARBA" id="ARBA00023125"/>
    </source>
</evidence>
<comment type="function">
    <text evidence="12">Histone H3 reader that is required for the ATAC complex-mediated maintenance of histone acetylation and gene activation. Component of the ATAC complex, a complex with histone acetyltransferase activity on histones H3 and H4.</text>
</comment>
<dbReference type="InterPro" id="IPR017930">
    <property type="entry name" value="Myb_dom"/>
</dbReference>
<keyword evidence="2" id="KW-0597">Phosphoprotein</keyword>
<dbReference type="InterPro" id="IPR000433">
    <property type="entry name" value="Znf_ZZ"/>
</dbReference>
<keyword evidence="11" id="KW-0539">Nucleus</keyword>
<evidence type="ECO:0000256" key="10">
    <source>
        <dbReference type="ARBA" id="ARBA00023163"/>
    </source>
</evidence>
<keyword evidence="7" id="KW-0007">Acetylation</keyword>
<dbReference type="CDD" id="cd00167">
    <property type="entry name" value="SANT"/>
    <property type="match status" value="1"/>
</dbReference>
<evidence type="ECO:0000256" key="6">
    <source>
        <dbReference type="ARBA" id="ARBA00022843"/>
    </source>
</evidence>
<dbReference type="InterPro" id="IPR001005">
    <property type="entry name" value="SANT/Myb"/>
</dbReference>
<keyword evidence="9" id="KW-0238">DNA-binding</keyword>
<dbReference type="GO" id="GO:0008270">
    <property type="term" value="F:zinc ion binding"/>
    <property type="evidence" value="ECO:0007669"/>
    <property type="project" value="UniProtKB-KW"/>
</dbReference>
<evidence type="ECO:0000313" key="20">
    <source>
        <dbReference type="EMBL" id="KAK7504394.1"/>
    </source>
</evidence>
<organism evidence="20 21">
    <name type="scientific">Batillaria attramentaria</name>
    <dbReference type="NCBI Taxonomy" id="370345"/>
    <lineage>
        <taxon>Eukaryota</taxon>
        <taxon>Metazoa</taxon>
        <taxon>Spiralia</taxon>
        <taxon>Lophotrochozoa</taxon>
        <taxon>Mollusca</taxon>
        <taxon>Gastropoda</taxon>
        <taxon>Caenogastropoda</taxon>
        <taxon>Sorbeoconcha</taxon>
        <taxon>Cerithioidea</taxon>
        <taxon>Batillariidae</taxon>
        <taxon>Batillaria</taxon>
    </lineage>
</organism>
<evidence type="ECO:0000256" key="13">
    <source>
        <dbReference type="ARBA" id="ARBA00062553"/>
    </source>
</evidence>
<evidence type="ECO:0000259" key="19">
    <source>
        <dbReference type="PROSITE" id="PS51294"/>
    </source>
</evidence>
<keyword evidence="21" id="KW-1185">Reference proteome</keyword>
<dbReference type="Gene3D" id="3.30.60.90">
    <property type="match status" value="1"/>
</dbReference>
<dbReference type="EMBL" id="JACVVK020000015">
    <property type="protein sequence ID" value="KAK7504394.1"/>
    <property type="molecule type" value="Genomic_DNA"/>
</dbReference>
<dbReference type="Pfam" id="PF00569">
    <property type="entry name" value="ZZ"/>
    <property type="match status" value="1"/>
</dbReference>
<comment type="subunit">
    <text evidence="13">Component of the ADA2A-containing complex (ATAC), composed of KAT14, KAT2A, TADA2L, TADA3L, ZZ3, MBIP, WDR5, YEATS2, CCDC101 and DR1. Interacts via (ZZ-type zinc finger) with histone H3 in a methylation-independent manner and acetylation on 'Lys-4' (H3K4ac) moderately enhances the interaction.</text>
</comment>
<comment type="caution">
    <text evidence="20">The sequence shown here is derived from an EMBL/GenBank/DDBJ whole genome shotgun (WGS) entry which is preliminary data.</text>
</comment>
<evidence type="ECO:0000256" key="15">
    <source>
        <dbReference type="PROSITE-ProRule" id="PRU00228"/>
    </source>
</evidence>
<dbReference type="SUPFAM" id="SSF46689">
    <property type="entry name" value="Homeodomain-like"/>
    <property type="match status" value="1"/>
</dbReference>
<evidence type="ECO:0000313" key="21">
    <source>
        <dbReference type="Proteomes" id="UP001519460"/>
    </source>
</evidence>
<reference evidence="20 21" key="1">
    <citation type="journal article" date="2023" name="Sci. Data">
        <title>Genome assembly of the Korean intertidal mud-creeper Batillaria attramentaria.</title>
        <authorList>
            <person name="Patra A.K."/>
            <person name="Ho P.T."/>
            <person name="Jun S."/>
            <person name="Lee S.J."/>
            <person name="Kim Y."/>
            <person name="Won Y.J."/>
        </authorList>
    </citation>
    <scope>NUCLEOTIDE SEQUENCE [LARGE SCALE GENOMIC DNA]</scope>
    <source>
        <strain evidence="20">Wonlab-2016</strain>
    </source>
</reference>
<feature type="domain" description="HTH myb-type" evidence="19">
    <location>
        <begin position="158"/>
        <end position="210"/>
    </location>
</feature>
<evidence type="ECO:0000259" key="17">
    <source>
        <dbReference type="PROSITE" id="PS50090"/>
    </source>
</evidence>
<dbReference type="Proteomes" id="UP001519460">
    <property type="component" value="Unassembled WGS sequence"/>
</dbReference>
<keyword evidence="10" id="KW-0804">Transcription</keyword>
<dbReference type="FunFam" id="1.10.10.60:FF:000128">
    <property type="entry name" value="Putative ZZ-type zinc finger-containing protein 3"/>
    <property type="match status" value="1"/>
</dbReference>
<evidence type="ECO:0000256" key="7">
    <source>
        <dbReference type="ARBA" id="ARBA00022990"/>
    </source>
</evidence>
<dbReference type="AlphaFoldDB" id="A0ABD0LXK6"/>
<evidence type="ECO:0000256" key="8">
    <source>
        <dbReference type="ARBA" id="ARBA00023015"/>
    </source>
</evidence>
<dbReference type="Pfam" id="PF00249">
    <property type="entry name" value="Myb_DNA-binding"/>
    <property type="match status" value="1"/>
</dbReference>
<dbReference type="InterPro" id="IPR037830">
    <property type="entry name" value="ZZZ3"/>
</dbReference>
<name>A0ABD0LXK6_9CAEN</name>
<dbReference type="InterPro" id="IPR009057">
    <property type="entry name" value="Homeodomain-like_sf"/>
</dbReference>
<keyword evidence="5" id="KW-0862">Zinc</keyword>
<evidence type="ECO:0000256" key="5">
    <source>
        <dbReference type="ARBA" id="ARBA00022833"/>
    </source>
</evidence>
<evidence type="ECO:0000256" key="3">
    <source>
        <dbReference type="ARBA" id="ARBA00022723"/>
    </source>
</evidence>
<dbReference type="GO" id="GO:0070461">
    <property type="term" value="C:SAGA-type complex"/>
    <property type="evidence" value="ECO:0007669"/>
    <property type="project" value="UniProtKB-ARBA"/>
</dbReference>
<accession>A0ABD0LXK6</accession>
<dbReference type="Gene3D" id="1.10.10.60">
    <property type="entry name" value="Homeodomain-like"/>
    <property type="match status" value="1"/>
</dbReference>
<dbReference type="GO" id="GO:0051726">
    <property type="term" value="P:regulation of cell cycle"/>
    <property type="evidence" value="ECO:0007669"/>
    <property type="project" value="UniProtKB-ARBA"/>
</dbReference>
<keyword evidence="4 15" id="KW-0863">Zinc-finger</keyword>
<dbReference type="GO" id="GO:0003677">
    <property type="term" value="F:DNA binding"/>
    <property type="evidence" value="ECO:0007669"/>
    <property type="project" value="UniProtKB-KW"/>
</dbReference>
<feature type="domain" description="Myb-like" evidence="17">
    <location>
        <begin position="158"/>
        <end position="206"/>
    </location>
</feature>
<gene>
    <name evidence="20" type="ORF">BaRGS_00004260</name>
</gene>
<dbReference type="SMART" id="SM00717">
    <property type="entry name" value="SANT"/>
    <property type="match status" value="1"/>
</dbReference>
<dbReference type="PANTHER" id="PTHR22705">
    <property type="entry name" value="ZINC FINGER, ZZ DOMAIN CONTAINING 3"/>
    <property type="match status" value="1"/>
</dbReference>
<evidence type="ECO:0000256" key="16">
    <source>
        <dbReference type="SAM" id="MobiDB-lite"/>
    </source>
</evidence>
<evidence type="ECO:0000256" key="12">
    <source>
        <dbReference type="ARBA" id="ARBA00053098"/>
    </source>
</evidence>
<dbReference type="PROSITE" id="PS50135">
    <property type="entry name" value="ZF_ZZ_2"/>
    <property type="match status" value="1"/>
</dbReference>
<evidence type="ECO:0000256" key="14">
    <source>
        <dbReference type="ARBA" id="ARBA00068620"/>
    </source>
</evidence>